<evidence type="ECO:0000313" key="3">
    <source>
        <dbReference type="Proteomes" id="UP001255601"/>
    </source>
</evidence>
<evidence type="ECO:0000313" key="2">
    <source>
        <dbReference type="EMBL" id="MDR6101243.1"/>
    </source>
</evidence>
<evidence type="ECO:0000256" key="1">
    <source>
        <dbReference type="SAM" id="MobiDB-lite"/>
    </source>
</evidence>
<organism evidence="2 3">
    <name type="scientific">Agrobacterium larrymoorei</name>
    <dbReference type="NCBI Taxonomy" id="160699"/>
    <lineage>
        <taxon>Bacteria</taxon>
        <taxon>Pseudomonadati</taxon>
        <taxon>Pseudomonadota</taxon>
        <taxon>Alphaproteobacteria</taxon>
        <taxon>Hyphomicrobiales</taxon>
        <taxon>Rhizobiaceae</taxon>
        <taxon>Rhizobium/Agrobacterium group</taxon>
        <taxon>Agrobacterium</taxon>
    </lineage>
</organism>
<accession>A0AAJ2ES91</accession>
<comment type="caution">
    <text evidence="2">The sequence shown here is derived from an EMBL/GenBank/DDBJ whole genome shotgun (WGS) entry which is preliminary data.</text>
</comment>
<dbReference type="AlphaFoldDB" id="A0AAJ2ES91"/>
<feature type="region of interest" description="Disordered" evidence="1">
    <location>
        <begin position="1"/>
        <end position="21"/>
    </location>
</feature>
<reference evidence="2" key="1">
    <citation type="submission" date="2023-08" db="EMBL/GenBank/DDBJ databases">
        <title>Functional and genomic diversity of the sorghum phyllosphere microbiome.</title>
        <authorList>
            <person name="Shade A."/>
        </authorList>
    </citation>
    <scope>NUCLEOTIDE SEQUENCE</scope>
    <source>
        <strain evidence="2">SORGH_AS_0974</strain>
    </source>
</reference>
<dbReference type="EMBL" id="JAVIZC010000001">
    <property type="protein sequence ID" value="MDR6101243.1"/>
    <property type="molecule type" value="Genomic_DNA"/>
</dbReference>
<sequence>MPGEFAGSLSSISRRASVPPVEAPTQITISVVRAIALPDGGGSTASAVNLAWVPSVLDARGWARTLLTRACAALLTTSQIRKADSAK</sequence>
<protein>
    <submittedName>
        <fullName evidence="2">Uncharacterized protein</fullName>
    </submittedName>
</protein>
<name>A0AAJ2ES91_9HYPH</name>
<dbReference type="Proteomes" id="UP001255601">
    <property type="component" value="Unassembled WGS sequence"/>
</dbReference>
<gene>
    <name evidence="2" type="ORF">QE369_001421</name>
</gene>
<proteinExistence type="predicted"/>